<gene>
    <name evidence="1" type="ORF">VB776_20645</name>
</gene>
<dbReference type="RefSeq" id="WP_323698769.1">
    <property type="nucleotide sequence ID" value="NZ_JAYGIL010000034.1"/>
</dbReference>
<reference evidence="1 2" key="1">
    <citation type="submission" date="2023-12" db="EMBL/GenBank/DDBJ databases">
        <title>Novel species of the genus Arcicella isolated from rivers.</title>
        <authorList>
            <person name="Lu H."/>
        </authorList>
    </citation>
    <scope>NUCLEOTIDE SEQUENCE [LARGE SCALE GENOMIC DNA]</scope>
    <source>
        <strain evidence="1 2">DC2W</strain>
    </source>
</reference>
<proteinExistence type="predicted"/>
<evidence type="ECO:0000313" key="1">
    <source>
        <dbReference type="EMBL" id="MEA5405359.1"/>
    </source>
</evidence>
<keyword evidence="2" id="KW-1185">Reference proteome</keyword>
<dbReference type="EMBL" id="JAYGIL010000034">
    <property type="protein sequence ID" value="MEA5405359.1"/>
    <property type="molecule type" value="Genomic_DNA"/>
</dbReference>
<accession>A0ABU5SA60</accession>
<comment type="caution">
    <text evidence="1">The sequence shown here is derived from an EMBL/GenBank/DDBJ whole genome shotgun (WGS) entry which is preliminary data.</text>
</comment>
<evidence type="ECO:0000313" key="2">
    <source>
        <dbReference type="Proteomes" id="UP001303899"/>
    </source>
</evidence>
<dbReference type="Proteomes" id="UP001303899">
    <property type="component" value="Unassembled WGS sequence"/>
</dbReference>
<protein>
    <submittedName>
        <fullName evidence="1">Uncharacterized protein</fullName>
    </submittedName>
</protein>
<organism evidence="1 2">
    <name type="scientific">Arcicella gelida</name>
    <dbReference type="NCBI Taxonomy" id="2984195"/>
    <lineage>
        <taxon>Bacteria</taxon>
        <taxon>Pseudomonadati</taxon>
        <taxon>Bacteroidota</taxon>
        <taxon>Cytophagia</taxon>
        <taxon>Cytophagales</taxon>
        <taxon>Flectobacillaceae</taxon>
        <taxon>Arcicella</taxon>
    </lineage>
</organism>
<name>A0ABU5SA60_9BACT</name>
<sequence>MSRNVKLAEEGLKEVAKITISCIFQRNKVFEAVQMNIFKYSINAFLRR</sequence>